<dbReference type="Gene3D" id="3.20.20.80">
    <property type="entry name" value="Glycosidases"/>
    <property type="match status" value="1"/>
</dbReference>
<dbReference type="GO" id="GO:0010605">
    <property type="term" value="P:negative regulation of macromolecule metabolic process"/>
    <property type="evidence" value="ECO:0007669"/>
    <property type="project" value="UniProtKB-ARBA"/>
</dbReference>
<dbReference type="GO" id="GO:0007040">
    <property type="term" value="P:lysosome organization"/>
    <property type="evidence" value="ECO:0007669"/>
    <property type="project" value="UniProtKB-ARBA"/>
</dbReference>
<dbReference type="InterPro" id="IPR001139">
    <property type="entry name" value="Glyco_hydro_30"/>
</dbReference>
<dbReference type="SUPFAM" id="SSF51011">
    <property type="entry name" value="Glycosyl hydrolase domain"/>
    <property type="match status" value="2"/>
</dbReference>
<feature type="chain" id="PRO_5042953944" description="Glucosylceramidase" evidence="11">
    <location>
        <begin position="24"/>
        <end position="517"/>
    </location>
</feature>
<evidence type="ECO:0000313" key="15">
    <source>
        <dbReference type="Proteomes" id="UP001347796"/>
    </source>
</evidence>
<reference evidence="14 15" key="1">
    <citation type="submission" date="2024-01" db="EMBL/GenBank/DDBJ databases">
        <title>The genome of the rayed Mediterranean limpet Patella caerulea (Linnaeus, 1758).</title>
        <authorList>
            <person name="Anh-Thu Weber A."/>
            <person name="Halstead-Nussloch G."/>
        </authorList>
    </citation>
    <scope>NUCLEOTIDE SEQUENCE [LARGE SCALE GENOMIC DNA]</scope>
    <source>
        <strain evidence="14">AATW-2023a</strain>
        <tissue evidence="14">Whole specimen</tissue>
    </source>
</reference>
<dbReference type="SUPFAM" id="SSF51445">
    <property type="entry name" value="(Trans)glycosidases"/>
    <property type="match status" value="1"/>
</dbReference>
<dbReference type="GO" id="GO:0005774">
    <property type="term" value="C:vacuolar membrane"/>
    <property type="evidence" value="ECO:0007669"/>
    <property type="project" value="UniProtKB-ARBA"/>
</dbReference>
<dbReference type="EC" id="3.2.1.45" evidence="5 10"/>
<dbReference type="GO" id="GO:0006066">
    <property type="term" value="P:alcohol metabolic process"/>
    <property type="evidence" value="ECO:0007669"/>
    <property type="project" value="UniProtKB-ARBA"/>
</dbReference>
<dbReference type="GO" id="GO:0006914">
    <property type="term" value="P:autophagy"/>
    <property type="evidence" value="ECO:0007669"/>
    <property type="project" value="UniProtKB-ARBA"/>
</dbReference>
<evidence type="ECO:0000256" key="1">
    <source>
        <dbReference type="ARBA" id="ARBA00001013"/>
    </source>
</evidence>
<protein>
    <recommendedName>
        <fullName evidence="5 10">Glucosylceramidase</fullName>
        <ecNumber evidence="5 10">3.2.1.45</ecNumber>
    </recommendedName>
</protein>
<dbReference type="GO" id="GO:0016241">
    <property type="term" value="P:regulation of macroautophagy"/>
    <property type="evidence" value="ECO:0007669"/>
    <property type="project" value="UniProtKB-ARBA"/>
</dbReference>
<keyword evidence="15" id="KW-1185">Reference proteome</keyword>
<sequence length="517" mass="58629">MFWKVFLTCFCWLLINTVKPVETTLCSQKNLGGDSFVCVCNSDYCDTVEPNGNPGKNFFNRYQSSKHGHRLNYTAIPFEKNATTDNIFYINISVTYQSILGFGGAFTDAAGINILSLPVDVQEKLIQSYYSPDGIEYTIGRIPMASCDFSTHPYSYDDSPMDFSLSNFSLAMEDLKYKIPIIQKALSISSREISIFGSPWSAPAWMKTNNNMTGRGSLIGQPGGKYFKTWANYFIKFLDAYKSHNISLWGLTAQNEPTDGEIYKFPFQAMGWTAEMQRDFIIQDLGPALHSNGYQDIQLMIMDDQRLVLPEWTSVILSDKTASQYIAGTAIHWYTDKIFPSELLTYAHDKFPDKFIFATEACNGDLPWEKHVDLGSWERAESYSHYILQDLNHWVTGWTDWNIALDMQGGPNWVSNFVDSPIIVNADKSEFYKQPMFYALGHFSKFVLPGSKRVDIKPNGISSLELAAFILPDSSKVVVVLNRSDKEEIFSINDPAVGFINAEIPAHAIQTYIWWNN</sequence>
<comment type="pathway">
    <text evidence="3">Lipid metabolism.</text>
</comment>
<dbReference type="PANTHER" id="PTHR11069:SF23">
    <property type="entry name" value="LYSOSOMAL ACID GLUCOSYLCERAMIDASE"/>
    <property type="match status" value="1"/>
</dbReference>
<name>A0AAN8JJL0_PATCE</name>
<dbReference type="GO" id="GO:0004348">
    <property type="term" value="F:glucosylceramidase activity"/>
    <property type="evidence" value="ECO:0007669"/>
    <property type="project" value="UniProtKB-EC"/>
</dbReference>
<keyword evidence="8 10" id="KW-0746">Sphingolipid metabolism</keyword>
<dbReference type="GO" id="GO:0006680">
    <property type="term" value="P:glucosylceramide catabolic process"/>
    <property type="evidence" value="ECO:0007669"/>
    <property type="project" value="UniProtKB-ARBA"/>
</dbReference>
<evidence type="ECO:0000256" key="9">
    <source>
        <dbReference type="ARBA" id="ARBA00023098"/>
    </source>
</evidence>
<dbReference type="InterPro" id="IPR033453">
    <property type="entry name" value="Glyco_hydro_30_TIM-barrel"/>
</dbReference>
<keyword evidence="7 10" id="KW-0378">Hydrolase</keyword>
<evidence type="ECO:0000259" key="13">
    <source>
        <dbReference type="Pfam" id="PF17189"/>
    </source>
</evidence>
<dbReference type="InterPro" id="IPR017853">
    <property type="entry name" value="GH"/>
</dbReference>
<evidence type="ECO:0000259" key="12">
    <source>
        <dbReference type="Pfam" id="PF02055"/>
    </source>
</evidence>
<keyword evidence="10" id="KW-0326">Glycosidase</keyword>
<comment type="caution">
    <text evidence="14">The sequence shown here is derived from an EMBL/GenBank/DDBJ whole genome shotgun (WGS) entry which is preliminary data.</text>
</comment>
<dbReference type="GO" id="GO:0032006">
    <property type="term" value="P:regulation of TOR signaling"/>
    <property type="evidence" value="ECO:0007669"/>
    <property type="project" value="UniProtKB-ARBA"/>
</dbReference>
<dbReference type="PRINTS" id="PR00843">
    <property type="entry name" value="GLHYDRLASE30"/>
</dbReference>
<comment type="pathway">
    <text evidence="2">Sphingolipid metabolism.</text>
</comment>
<comment type="similarity">
    <text evidence="4 10">Belongs to the glycosyl hydrolase 30 family.</text>
</comment>
<evidence type="ECO:0000313" key="14">
    <source>
        <dbReference type="EMBL" id="KAK6178927.1"/>
    </source>
</evidence>
<dbReference type="GO" id="GO:0042391">
    <property type="term" value="P:regulation of membrane potential"/>
    <property type="evidence" value="ECO:0007669"/>
    <property type="project" value="UniProtKB-ARBA"/>
</dbReference>
<feature type="signal peptide" evidence="11">
    <location>
        <begin position="1"/>
        <end position="23"/>
    </location>
</feature>
<dbReference type="Proteomes" id="UP001347796">
    <property type="component" value="Unassembled WGS sequence"/>
</dbReference>
<dbReference type="GO" id="GO:0051246">
    <property type="term" value="P:regulation of protein metabolic process"/>
    <property type="evidence" value="ECO:0007669"/>
    <property type="project" value="UniProtKB-ARBA"/>
</dbReference>
<dbReference type="GO" id="GO:0008202">
    <property type="term" value="P:steroid metabolic process"/>
    <property type="evidence" value="ECO:0007669"/>
    <property type="project" value="UniProtKB-ARBA"/>
</dbReference>
<dbReference type="EMBL" id="JAZGQO010000008">
    <property type="protein sequence ID" value="KAK6178927.1"/>
    <property type="molecule type" value="Genomic_DNA"/>
</dbReference>
<dbReference type="AlphaFoldDB" id="A0AAN8JJL0"/>
<evidence type="ECO:0000256" key="2">
    <source>
        <dbReference type="ARBA" id="ARBA00004991"/>
    </source>
</evidence>
<dbReference type="GO" id="GO:0016758">
    <property type="term" value="F:hexosyltransferase activity"/>
    <property type="evidence" value="ECO:0007669"/>
    <property type="project" value="UniProtKB-ARBA"/>
</dbReference>
<dbReference type="Pfam" id="PF17189">
    <property type="entry name" value="Glyco_hydro_30C"/>
    <property type="match status" value="1"/>
</dbReference>
<dbReference type="FunFam" id="3.20.20.80:FF:000030">
    <property type="entry name" value="Lysosomal acid glucosylceramidase"/>
    <property type="match status" value="1"/>
</dbReference>
<evidence type="ECO:0000256" key="6">
    <source>
        <dbReference type="ARBA" id="ARBA00022729"/>
    </source>
</evidence>
<keyword evidence="9 10" id="KW-0443">Lipid metabolism</keyword>
<keyword evidence="6 11" id="KW-0732">Signal</keyword>
<evidence type="ECO:0000256" key="7">
    <source>
        <dbReference type="ARBA" id="ARBA00022801"/>
    </source>
</evidence>
<organism evidence="14 15">
    <name type="scientific">Patella caerulea</name>
    <name type="common">Rayed Mediterranean limpet</name>
    <dbReference type="NCBI Taxonomy" id="87958"/>
    <lineage>
        <taxon>Eukaryota</taxon>
        <taxon>Metazoa</taxon>
        <taxon>Spiralia</taxon>
        <taxon>Lophotrochozoa</taxon>
        <taxon>Mollusca</taxon>
        <taxon>Gastropoda</taxon>
        <taxon>Patellogastropoda</taxon>
        <taxon>Patelloidea</taxon>
        <taxon>Patellidae</taxon>
        <taxon>Patella</taxon>
    </lineage>
</organism>
<evidence type="ECO:0000256" key="5">
    <source>
        <dbReference type="ARBA" id="ARBA00012658"/>
    </source>
</evidence>
<feature type="domain" description="Glycosyl hydrolase family 30 TIM-barrel" evidence="12">
    <location>
        <begin position="99"/>
        <end position="447"/>
    </location>
</feature>
<dbReference type="Pfam" id="PF02055">
    <property type="entry name" value="Glyco_hydro_30"/>
    <property type="match status" value="1"/>
</dbReference>
<dbReference type="InterPro" id="IPR033452">
    <property type="entry name" value="GH30_C"/>
</dbReference>
<evidence type="ECO:0000256" key="3">
    <source>
        <dbReference type="ARBA" id="ARBA00005189"/>
    </source>
</evidence>
<dbReference type="GO" id="GO:0030163">
    <property type="term" value="P:protein catabolic process"/>
    <property type="evidence" value="ECO:0007669"/>
    <property type="project" value="UniProtKB-ARBA"/>
</dbReference>
<accession>A0AAN8JJL0</accession>
<dbReference type="PANTHER" id="PTHR11069">
    <property type="entry name" value="GLUCOSYLCERAMIDASE"/>
    <property type="match status" value="1"/>
</dbReference>
<feature type="domain" description="Glycosyl hydrolase family 30 beta sandwich" evidence="13">
    <location>
        <begin position="450"/>
        <end position="512"/>
    </location>
</feature>
<comment type="catalytic activity">
    <reaction evidence="1">
        <text>a beta-D-glucosyl-(1&lt;-&gt;1')-N-acylsphing-4-enine + H2O = an N-acylsphing-4-enine + D-glucose</text>
        <dbReference type="Rhea" id="RHEA:13269"/>
        <dbReference type="ChEBI" id="CHEBI:4167"/>
        <dbReference type="ChEBI" id="CHEBI:15377"/>
        <dbReference type="ChEBI" id="CHEBI:22801"/>
        <dbReference type="ChEBI" id="CHEBI:52639"/>
        <dbReference type="EC" id="3.2.1.45"/>
    </reaction>
    <physiologicalReaction direction="left-to-right" evidence="1">
        <dbReference type="Rhea" id="RHEA:13270"/>
    </physiologicalReaction>
</comment>
<evidence type="ECO:0000256" key="4">
    <source>
        <dbReference type="ARBA" id="ARBA00005382"/>
    </source>
</evidence>
<evidence type="ECO:0000256" key="8">
    <source>
        <dbReference type="ARBA" id="ARBA00022919"/>
    </source>
</evidence>
<gene>
    <name evidence="14" type="ORF">SNE40_011404</name>
</gene>
<dbReference type="GO" id="GO:0005764">
    <property type="term" value="C:lysosome"/>
    <property type="evidence" value="ECO:0007669"/>
    <property type="project" value="UniProtKB-ARBA"/>
</dbReference>
<evidence type="ECO:0000256" key="10">
    <source>
        <dbReference type="RuleBase" id="RU361188"/>
    </source>
</evidence>
<evidence type="ECO:0000256" key="11">
    <source>
        <dbReference type="SAM" id="SignalP"/>
    </source>
</evidence>
<dbReference type="GO" id="GO:0005102">
    <property type="term" value="F:signaling receptor binding"/>
    <property type="evidence" value="ECO:0007669"/>
    <property type="project" value="UniProtKB-ARBA"/>
</dbReference>
<proteinExistence type="inferred from homology"/>